<dbReference type="GO" id="GO:0005886">
    <property type="term" value="C:plasma membrane"/>
    <property type="evidence" value="ECO:0007669"/>
    <property type="project" value="TreeGrafter"/>
</dbReference>
<dbReference type="AlphaFoldDB" id="A0A6L2KMR7"/>
<dbReference type="GO" id="GO:0046854">
    <property type="term" value="P:phosphatidylinositol phosphate biosynthetic process"/>
    <property type="evidence" value="ECO:0007669"/>
    <property type="project" value="TreeGrafter"/>
</dbReference>
<comment type="caution">
    <text evidence="6">The sequence shown here is derived from an EMBL/GenBank/DDBJ whole genome shotgun (WGS) entry which is preliminary data.</text>
</comment>
<evidence type="ECO:0000256" key="3">
    <source>
        <dbReference type="PROSITE-ProRule" id="PRU00781"/>
    </source>
</evidence>
<keyword evidence="3" id="KW-0808">Transferase</keyword>
<evidence type="ECO:0000313" key="6">
    <source>
        <dbReference type="EMBL" id="GEU49375.1"/>
    </source>
</evidence>
<evidence type="ECO:0000256" key="4">
    <source>
        <dbReference type="SAM" id="MobiDB-lite"/>
    </source>
</evidence>
<dbReference type="SMART" id="SM00330">
    <property type="entry name" value="PIPKc"/>
    <property type="match status" value="1"/>
</dbReference>
<gene>
    <name evidence="6" type="ORF">Tci_021353</name>
</gene>
<reference evidence="6" key="1">
    <citation type="journal article" date="2019" name="Sci. Rep.">
        <title>Draft genome of Tanacetum cinerariifolium, the natural source of mosquito coil.</title>
        <authorList>
            <person name="Yamashiro T."/>
            <person name="Shiraishi A."/>
            <person name="Satake H."/>
            <person name="Nakayama K."/>
        </authorList>
    </citation>
    <scope>NUCLEOTIDE SEQUENCE</scope>
</reference>
<protein>
    <recommendedName>
        <fullName evidence="1">1-phosphatidylinositol-4-phosphate 5-kinase</fullName>
        <ecNumber evidence="1">2.7.1.68</ecNumber>
    </recommendedName>
</protein>
<dbReference type="EMBL" id="BKCJ010002555">
    <property type="protein sequence ID" value="GEU49375.1"/>
    <property type="molecule type" value="Genomic_DNA"/>
</dbReference>
<dbReference type="PANTHER" id="PTHR23086">
    <property type="entry name" value="PHOSPHATIDYLINOSITOL-4-PHOSPHATE 5-KINASE"/>
    <property type="match status" value="1"/>
</dbReference>
<dbReference type="Pfam" id="PF01504">
    <property type="entry name" value="PIP5K"/>
    <property type="match status" value="1"/>
</dbReference>
<dbReference type="InterPro" id="IPR002498">
    <property type="entry name" value="PInositol-4-P-4/5-kinase_core"/>
</dbReference>
<dbReference type="InterPro" id="IPR027484">
    <property type="entry name" value="PInositol-4-P-5-kinase_N"/>
</dbReference>
<keyword evidence="2 3" id="KW-0418">Kinase</keyword>
<feature type="domain" description="PIPK" evidence="5">
    <location>
        <begin position="1"/>
        <end position="332"/>
    </location>
</feature>
<accession>A0A6L2KMR7</accession>
<name>A0A6L2KMR7_TANCI</name>
<keyword evidence="3" id="KW-0067">ATP-binding</keyword>
<dbReference type="InterPro" id="IPR027483">
    <property type="entry name" value="PInositol-4-P-4/5-kinase_C_sf"/>
</dbReference>
<evidence type="ECO:0000256" key="2">
    <source>
        <dbReference type="ARBA" id="ARBA00022777"/>
    </source>
</evidence>
<dbReference type="GO" id="GO:0016308">
    <property type="term" value="F:1-phosphatidylinositol-4-phosphate 5-kinase activity"/>
    <property type="evidence" value="ECO:0007669"/>
    <property type="project" value="UniProtKB-EC"/>
</dbReference>
<sequence>MSTQQDIYAAGSESRPPMLNKENYVPWSSRLLRYAKSRPNGKLIHNSILNGPYVRRMIPEPGDANHDVTTLRKLFNVDPADYMLSICGNDALRELSSPGKSGSFFYLTHDDKYMIKTMKKSEVKVLKRMLPAYFEHCKSFENTLVTKFFGLHCVKLSGPIQKKVRFVIMGNLLCTEVPIHRRFDLKGSSHGRITDKPETEIDANTTLKDLDLKFIFRLQKDWFQEFCSQVNKDCDFLEQERIMDYSLLVGISFQESNREATEGKAELDSTGSTPRVSTDGDAPPNPARWTCERLGINMPSRVEFIVRSHETQLVGEPTGEMCDVILFFGHEW</sequence>
<evidence type="ECO:0000259" key="5">
    <source>
        <dbReference type="PROSITE" id="PS51455"/>
    </source>
</evidence>
<keyword evidence="3" id="KW-0547">Nucleotide-binding</keyword>
<dbReference type="PROSITE" id="PS51455">
    <property type="entry name" value="PIPK"/>
    <property type="match status" value="1"/>
</dbReference>
<dbReference type="InterPro" id="IPR023610">
    <property type="entry name" value="PInositol-4/5-P-5/4-kinase"/>
</dbReference>
<organism evidence="6">
    <name type="scientific">Tanacetum cinerariifolium</name>
    <name type="common">Dalmatian daisy</name>
    <name type="synonym">Chrysanthemum cinerariifolium</name>
    <dbReference type="NCBI Taxonomy" id="118510"/>
    <lineage>
        <taxon>Eukaryota</taxon>
        <taxon>Viridiplantae</taxon>
        <taxon>Streptophyta</taxon>
        <taxon>Embryophyta</taxon>
        <taxon>Tracheophyta</taxon>
        <taxon>Spermatophyta</taxon>
        <taxon>Magnoliopsida</taxon>
        <taxon>eudicotyledons</taxon>
        <taxon>Gunneridae</taxon>
        <taxon>Pentapetalae</taxon>
        <taxon>asterids</taxon>
        <taxon>campanulids</taxon>
        <taxon>Asterales</taxon>
        <taxon>Asteraceae</taxon>
        <taxon>Asteroideae</taxon>
        <taxon>Anthemideae</taxon>
        <taxon>Anthemidinae</taxon>
        <taxon>Tanacetum</taxon>
    </lineage>
</organism>
<dbReference type="Gene3D" id="3.30.800.10">
    <property type="entry name" value="Phosphatidylinositol Phosphate Kinase II Beta"/>
    <property type="match status" value="1"/>
</dbReference>
<dbReference type="GO" id="GO:0005524">
    <property type="term" value="F:ATP binding"/>
    <property type="evidence" value="ECO:0007669"/>
    <property type="project" value="UniProtKB-UniRule"/>
</dbReference>
<feature type="region of interest" description="Disordered" evidence="4">
    <location>
        <begin position="260"/>
        <end position="288"/>
    </location>
</feature>
<dbReference type="Gene3D" id="3.30.810.10">
    <property type="entry name" value="2-Layer Sandwich"/>
    <property type="match status" value="1"/>
</dbReference>
<proteinExistence type="predicted"/>
<evidence type="ECO:0000256" key="1">
    <source>
        <dbReference type="ARBA" id="ARBA00012172"/>
    </source>
</evidence>
<dbReference type="EC" id="2.7.1.68" evidence="1"/>
<dbReference type="SUPFAM" id="SSF56104">
    <property type="entry name" value="SAICAR synthase-like"/>
    <property type="match status" value="1"/>
</dbReference>
<dbReference type="PANTHER" id="PTHR23086:SF113">
    <property type="entry name" value="PHOSPHATIDYLINOSITOL 4-PHOSPHATE 5-KINASE 6"/>
    <property type="match status" value="1"/>
</dbReference>